<proteinExistence type="predicted"/>
<feature type="region of interest" description="Disordered" evidence="2">
    <location>
        <begin position="1"/>
        <end position="125"/>
    </location>
</feature>
<dbReference type="AlphaFoldDB" id="A0AA38PLQ2"/>
<feature type="compositionally biased region" description="Basic and acidic residues" evidence="2">
    <location>
        <begin position="272"/>
        <end position="287"/>
    </location>
</feature>
<feature type="compositionally biased region" description="Polar residues" evidence="2">
    <location>
        <begin position="670"/>
        <end position="684"/>
    </location>
</feature>
<feature type="region of interest" description="Disordered" evidence="2">
    <location>
        <begin position="774"/>
        <end position="795"/>
    </location>
</feature>
<name>A0AA38PLQ2_9AGAR</name>
<dbReference type="EMBL" id="MU805940">
    <property type="protein sequence ID" value="KAJ3845194.1"/>
    <property type="molecule type" value="Genomic_DNA"/>
</dbReference>
<feature type="region of interest" description="Disordered" evidence="2">
    <location>
        <begin position="813"/>
        <end position="836"/>
    </location>
</feature>
<feature type="compositionally biased region" description="Low complexity" evidence="2">
    <location>
        <begin position="617"/>
        <end position="631"/>
    </location>
</feature>
<accession>A0AA38PLQ2</accession>
<evidence type="ECO:0000256" key="1">
    <source>
        <dbReference type="SAM" id="Coils"/>
    </source>
</evidence>
<feature type="compositionally biased region" description="Low complexity" evidence="2">
    <location>
        <begin position="655"/>
        <end position="667"/>
    </location>
</feature>
<feature type="compositionally biased region" description="Low complexity" evidence="2">
    <location>
        <begin position="511"/>
        <end position="549"/>
    </location>
</feature>
<feature type="compositionally biased region" description="Polar residues" evidence="2">
    <location>
        <begin position="1"/>
        <end position="14"/>
    </location>
</feature>
<feature type="compositionally biased region" description="Low complexity" evidence="2">
    <location>
        <begin position="24"/>
        <end position="36"/>
    </location>
</feature>
<evidence type="ECO:0000313" key="3">
    <source>
        <dbReference type="EMBL" id="KAJ3845194.1"/>
    </source>
</evidence>
<comment type="caution">
    <text evidence="3">The sequence shown here is derived from an EMBL/GenBank/DDBJ whole genome shotgun (WGS) entry which is preliminary data.</text>
</comment>
<keyword evidence="1" id="KW-0175">Coiled coil</keyword>
<feature type="region of interest" description="Disordered" evidence="2">
    <location>
        <begin position="260"/>
        <end position="287"/>
    </location>
</feature>
<evidence type="ECO:0000256" key="2">
    <source>
        <dbReference type="SAM" id="MobiDB-lite"/>
    </source>
</evidence>
<reference evidence="3" key="1">
    <citation type="submission" date="2022-08" db="EMBL/GenBank/DDBJ databases">
        <authorList>
            <consortium name="DOE Joint Genome Institute"/>
            <person name="Min B."/>
            <person name="Riley R."/>
            <person name="Sierra-Patev S."/>
            <person name="Naranjo-Ortiz M."/>
            <person name="Looney B."/>
            <person name="Konkel Z."/>
            <person name="Slot J.C."/>
            <person name="Sakamoto Y."/>
            <person name="Steenwyk J.L."/>
            <person name="Rokas A."/>
            <person name="Carro J."/>
            <person name="Camarero S."/>
            <person name="Ferreira P."/>
            <person name="Molpeceres G."/>
            <person name="Ruiz-Duenas F.J."/>
            <person name="Serrano A."/>
            <person name="Henrissat B."/>
            <person name="Drula E."/>
            <person name="Hughes K.W."/>
            <person name="Mata J.L."/>
            <person name="Ishikawa N.K."/>
            <person name="Vargas-Isla R."/>
            <person name="Ushijima S."/>
            <person name="Smith C.A."/>
            <person name="Ahrendt S."/>
            <person name="Andreopoulos W."/>
            <person name="He G."/>
            <person name="Labutti K."/>
            <person name="Lipzen A."/>
            <person name="Ng V."/>
            <person name="Sandor L."/>
            <person name="Barry K."/>
            <person name="Martinez A.T."/>
            <person name="Xiao Y."/>
            <person name="Gibbons J.G."/>
            <person name="Terashima K."/>
            <person name="Hibbett D.S."/>
            <person name="Grigoriev I.V."/>
        </authorList>
    </citation>
    <scope>NUCLEOTIDE SEQUENCE</scope>
    <source>
        <strain evidence="3">TFB9207</strain>
    </source>
</reference>
<protein>
    <submittedName>
        <fullName evidence="3">Uncharacterized protein</fullName>
    </submittedName>
</protein>
<sequence length="836" mass="91498">MRNYPGSGSQTSPIFISDDEDGMSASSRRSFDSESSVKTGFKLTIPHSPSHRGSHKSTSQSADTKSKMMGGSLQGRQVGETVSKTRKRKRDQSDLSADTTVSRSTHPLPSEPAFTASKSKRNKHAERYNRHSGNEAHHRQVFDDAAFEPESYSLPYSLGTAGPSGSSVPVLEDLPTLSMESPAFSSSEWVNSMAQASDSSYMQSYTPAPWNTFLSPPWTCQPLLPDFDQPLILPPSSSISISSLPEKPVRNIRTIPAQKSLPTNTIGMPYTKDPEGRRGDFKPSSHTVFESKPHITYPHRPEPSRCLVMDQLPKLSRTPQWLNDWSQNACGAEPVFLAIDSSSAKALLEFSSSDHAEKAWSSPILGKDLRNLSIAELKGKPRVDLIKVWWYRSTSLDLIFARKELEEGEIEDDEPLVDGRKESKKEKRARLAKMVKDDKLKLVDFAPKRGSSALPDSPLDAMVTEPYPSNKNMTASPPLPTRVPIVNAPVDSLTPSHQTHETGLNPLGFQPHSSTSAHKPSAPKSSPVLTAKPVLSLSSPSSTTPSTVLADSSAAKTMTPDSSVVMRSLLERQRELQERIAQSKQEIERKQALASKSSDTAMQPLIEQVASPALLDEPPSTSTSISTSESPQLDTHDLRRMALASQQNKNRDAETTTTDSTISRTGSDFARTSNSGSPDANSGTPITSIIADIGLDDLAVTFIEESIQTSTSRFMPPLPAPPASAAMHHPNRSNLMARREQLEYQIAETKRLMNMLSQTTTKQGKDQIMAQIRQLSRSQEQPPPEPAPPPLMSKSAYPSFLVKSIEPMKSLWPESIPDGGILILSDDEDDDSDNDD</sequence>
<dbReference type="Proteomes" id="UP001163846">
    <property type="component" value="Unassembled WGS sequence"/>
</dbReference>
<organism evidence="3 4">
    <name type="scientific">Lentinula raphanica</name>
    <dbReference type="NCBI Taxonomy" id="153919"/>
    <lineage>
        <taxon>Eukaryota</taxon>
        <taxon>Fungi</taxon>
        <taxon>Dikarya</taxon>
        <taxon>Basidiomycota</taxon>
        <taxon>Agaricomycotina</taxon>
        <taxon>Agaricomycetes</taxon>
        <taxon>Agaricomycetidae</taxon>
        <taxon>Agaricales</taxon>
        <taxon>Marasmiineae</taxon>
        <taxon>Omphalotaceae</taxon>
        <taxon>Lentinula</taxon>
    </lineage>
</organism>
<feature type="coiled-coil region" evidence="1">
    <location>
        <begin position="732"/>
        <end position="759"/>
    </location>
</feature>
<keyword evidence="4" id="KW-1185">Reference proteome</keyword>
<feature type="compositionally biased region" description="Pro residues" evidence="2">
    <location>
        <begin position="781"/>
        <end position="791"/>
    </location>
</feature>
<evidence type="ECO:0000313" key="4">
    <source>
        <dbReference type="Proteomes" id="UP001163846"/>
    </source>
</evidence>
<feature type="region of interest" description="Disordered" evidence="2">
    <location>
        <begin position="451"/>
        <end position="560"/>
    </location>
</feature>
<feature type="region of interest" description="Disordered" evidence="2">
    <location>
        <begin position="581"/>
        <end position="684"/>
    </location>
</feature>
<gene>
    <name evidence="3" type="ORF">F5878DRAFT_720121</name>
</gene>
<feature type="compositionally biased region" description="Polar residues" evidence="2">
    <location>
        <begin position="94"/>
        <end position="107"/>
    </location>
</feature>
<feature type="compositionally biased region" description="Acidic residues" evidence="2">
    <location>
        <begin position="825"/>
        <end position="836"/>
    </location>
</feature>